<dbReference type="InterPro" id="IPR001343">
    <property type="entry name" value="Hemolysn_Ca-bd"/>
</dbReference>
<dbReference type="SUPFAM" id="SSF51120">
    <property type="entry name" value="beta-Roll"/>
    <property type="match status" value="6"/>
</dbReference>
<name>A0A0A0D2K7_9PROT</name>
<sequence length="567" mass="54846">MAIIPGTPGNDILDGTEGDDIIAGLAGDDTLSGLDGNDVLRGGAGADHLAGGAGRDIASYFDASAGVWVDLSASQGYAGDAAGDILSGIEDINGSGFADVLVGDAAANRLQGGNGNDILAGGAGNDVLAGEAGADRLMGDAGNDTADYSASNLAIIVDLSNGTALGGVAAGDVLIGIENLAGSQAGDRLTGNAVANVLQGLNGADILVGGGGADRLDGGAGEDTVIYLASASGVTVNLAAGTGSGGDAQGDILVSIENLTGSQFNDTLVGDAGDNDLFGEGGDDVLRGGAGGDYFHGGYGGGIDTVSYFTSAVGVWVTLAGSTGYGEGGDAEGDYMTEIDNLSGSQGNDTLIGHFGTNTLQGWAGDDVLRGEGGADRLDGGAGNDTVSYFDSIGAVTVDLSTGTATGGHADGNVLISIENLAGSDSYGDSLTGNAGANALDGLGGDDTLRGGGGKDTLTGGAGGDVFAYGAVGDSAVGANADVIADFSQAQGDRIDLSGIDADTGAAGDQAFTFIGSGLYTHHAGELRFAVVGGQSIVAGDVNGDGQSDFHIVLGSAVTLQAGDFVL</sequence>
<dbReference type="InterPro" id="IPR018511">
    <property type="entry name" value="Hemolysin-typ_Ca-bd_CS"/>
</dbReference>
<dbReference type="Gene3D" id="2.150.10.10">
    <property type="entry name" value="Serralysin-like metalloprotease, C-terminal"/>
    <property type="match status" value="6"/>
</dbReference>
<comment type="subcellular location">
    <subcellularLocation>
        <location evidence="1">Secreted</location>
    </subcellularLocation>
</comment>
<evidence type="ECO:0000313" key="4">
    <source>
        <dbReference type="Proteomes" id="UP000029995"/>
    </source>
</evidence>
<dbReference type="PROSITE" id="PS00330">
    <property type="entry name" value="HEMOLYSIN_CALCIUM"/>
    <property type="match status" value="5"/>
</dbReference>
<dbReference type="OrthoDB" id="7366341at2"/>
<dbReference type="PRINTS" id="PR00313">
    <property type="entry name" value="CABNDNGRPT"/>
</dbReference>
<keyword evidence="2" id="KW-0964">Secreted</keyword>
<dbReference type="Proteomes" id="UP000029995">
    <property type="component" value="Unassembled WGS sequence"/>
</dbReference>
<dbReference type="EMBL" id="JANX01000371">
    <property type="protein sequence ID" value="KGM32128.1"/>
    <property type="molecule type" value="Genomic_DNA"/>
</dbReference>
<proteinExistence type="predicted"/>
<dbReference type="GO" id="GO:0005576">
    <property type="term" value="C:extracellular region"/>
    <property type="evidence" value="ECO:0007669"/>
    <property type="project" value="UniProtKB-SubCell"/>
</dbReference>
<dbReference type="PANTHER" id="PTHR38340">
    <property type="entry name" value="S-LAYER PROTEIN"/>
    <property type="match status" value="1"/>
</dbReference>
<accession>A0A0A0D2K7</accession>
<gene>
    <name evidence="3" type="ORF">P409_23200</name>
</gene>
<dbReference type="InterPro" id="IPR050557">
    <property type="entry name" value="RTX_toxin/Mannuronan_C5-epim"/>
</dbReference>
<evidence type="ECO:0000313" key="3">
    <source>
        <dbReference type="EMBL" id="KGM32128.1"/>
    </source>
</evidence>
<evidence type="ECO:0008006" key="5">
    <source>
        <dbReference type="Google" id="ProtNLM"/>
    </source>
</evidence>
<reference evidence="3 4" key="1">
    <citation type="submission" date="2014-01" db="EMBL/GenBank/DDBJ databases">
        <title>Genome sequence determination for a cystic fibrosis isolate, Inquilinus limosus.</title>
        <authorList>
            <person name="Pino M."/>
            <person name="Di Conza J."/>
            <person name="Gutkind G."/>
        </authorList>
    </citation>
    <scope>NUCLEOTIDE SEQUENCE [LARGE SCALE GENOMIC DNA]</scope>
    <source>
        <strain evidence="3 4">MP06</strain>
    </source>
</reference>
<dbReference type="RefSeq" id="WP_034844294.1">
    <property type="nucleotide sequence ID" value="NZ_JANX01000371.1"/>
</dbReference>
<evidence type="ECO:0000256" key="2">
    <source>
        <dbReference type="ARBA" id="ARBA00022525"/>
    </source>
</evidence>
<dbReference type="PANTHER" id="PTHR38340:SF1">
    <property type="entry name" value="S-LAYER PROTEIN"/>
    <property type="match status" value="1"/>
</dbReference>
<evidence type="ECO:0000256" key="1">
    <source>
        <dbReference type="ARBA" id="ARBA00004613"/>
    </source>
</evidence>
<protein>
    <recommendedName>
        <fullName evidence="5">Peptidase M10 serralysin C-terminal domain-containing protein</fullName>
    </recommendedName>
</protein>
<organism evidence="3 4">
    <name type="scientific">Inquilinus limosus MP06</name>
    <dbReference type="NCBI Taxonomy" id="1398085"/>
    <lineage>
        <taxon>Bacteria</taxon>
        <taxon>Pseudomonadati</taxon>
        <taxon>Pseudomonadota</taxon>
        <taxon>Alphaproteobacteria</taxon>
        <taxon>Rhodospirillales</taxon>
        <taxon>Rhodospirillaceae</taxon>
        <taxon>Inquilinus</taxon>
    </lineage>
</organism>
<dbReference type="Pfam" id="PF00353">
    <property type="entry name" value="HemolysinCabind"/>
    <property type="match status" value="6"/>
</dbReference>
<dbReference type="InterPro" id="IPR011049">
    <property type="entry name" value="Serralysin-like_metalloprot_C"/>
</dbReference>
<comment type="caution">
    <text evidence="3">The sequence shown here is derived from an EMBL/GenBank/DDBJ whole genome shotgun (WGS) entry which is preliminary data.</text>
</comment>
<dbReference type="AlphaFoldDB" id="A0A0A0D2K7"/>
<dbReference type="GO" id="GO:0005509">
    <property type="term" value="F:calcium ion binding"/>
    <property type="evidence" value="ECO:0007669"/>
    <property type="project" value="InterPro"/>
</dbReference>